<feature type="domain" description="Methylguanine DNA methyltransferase ribonuclease-like" evidence="10">
    <location>
        <begin position="12"/>
        <end position="73"/>
    </location>
</feature>
<feature type="active site" description="Nucleophile; methyl group acceptor" evidence="8">
    <location>
        <position position="140"/>
    </location>
</feature>
<keyword evidence="5 8" id="KW-0227">DNA damage</keyword>
<evidence type="ECO:0000256" key="8">
    <source>
        <dbReference type="HAMAP-Rule" id="MF_00772"/>
    </source>
</evidence>
<dbReference type="Proteomes" id="UP000094009">
    <property type="component" value="Unassembled WGS sequence"/>
</dbReference>
<dbReference type="HAMAP" id="MF_00772">
    <property type="entry name" value="OGT"/>
    <property type="match status" value="1"/>
</dbReference>
<keyword evidence="6 8" id="KW-0234">DNA repair</keyword>
<evidence type="ECO:0000313" key="12">
    <source>
        <dbReference type="Proteomes" id="UP000094009"/>
    </source>
</evidence>
<dbReference type="SUPFAM" id="SSF46767">
    <property type="entry name" value="Methylated DNA-protein cysteine methyltransferase, C-terminal domain"/>
    <property type="match status" value="1"/>
</dbReference>
<comment type="catalytic activity">
    <reaction evidence="7 8">
        <text>a 6-O-methyl-2'-deoxyguanosine in DNA + L-cysteinyl-[protein] = S-methyl-L-cysteinyl-[protein] + a 2'-deoxyguanosine in DNA</text>
        <dbReference type="Rhea" id="RHEA:24000"/>
        <dbReference type="Rhea" id="RHEA-COMP:10131"/>
        <dbReference type="Rhea" id="RHEA-COMP:10132"/>
        <dbReference type="Rhea" id="RHEA-COMP:11367"/>
        <dbReference type="Rhea" id="RHEA-COMP:11368"/>
        <dbReference type="ChEBI" id="CHEBI:29950"/>
        <dbReference type="ChEBI" id="CHEBI:82612"/>
        <dbReference type="ChEBI" id="CHEBI:85445"/>
        <dbReference type="ChEBI" id="CHEBI:85448"/>
        <dbReference type="EC" id="2.1.1.63"/>
    </reaction>
</comment>
<dbReference type="InterPro" id="IPR014048">
    <property type="entry name" value="MethylDNA_cys_MeTrfase_DNA-bd"/>
</dbReference>
<dbReference type="GO" id="GO:0006307">
    <property type="term" value="P:DNA alkylation repair"/>
    <property type="evidence" value="ECO:0007669"/>
    <property type="project" value="UniProtKB-UniRule"/>
</dbReference>
<evidence type="ECO:0000256" key="2">
    <source>
        <dbReference type="ARBA" id="ARBA00022490"/>
    </source>
</evidence>
<gene>
    <name evidence="11" type="ORF">TH4_20070</name>
</gene>
<sequence>MTMSTQINVVRYASPIGKLSLASIDGKLVHLDFEDNDDRLKTIQTRRFKNLEWTEGGAAPDPITDWLDGYFAGTVGVLPIDAVNMVGTAFQKSVWDALVNIPSGKSISYAGLADQLGNPKAVRAVARANALNPVSIIVPCHRVIGSNGTLTGYAGGLDRKKWLLDHEAAMLAKAA</sequence>
<dbReference type="FunFam" id="1.10.10.10:FF:000337">
    <property type="entry name" value="Methylated-DNA--protein-cysteine methyltransferase"/>
    <property type="match status" value="1"/>
</dbReference>
<evidence type="ECO:0000256" key="4">
    <source>
        <dbReference type="ARBA" id="ARBA00022679"/>
    </source>
</evidence>
<evidence type="ECO:0000256" key="5">
    <source>
        <dbReference type="ARBA" id="ARBA00022763"/>
    </source>
</evidence>
<evidence type="ECO:0000256" key="3">
    <source>
        <dbReference type="ARBA" id="ARBA00022603"/>
    </source>
</evidence>
<evidence type="ECO:0000259" key="10">
    <source>
        <dbReference type="Pfam" id="PF02870"/>
    </source>
</evidence>
<name>A0A853KW74_9PROT</name>
<organism evidence="11 12">
    <name type="scientific">Thalassospira tepidiphila MCCC 1A03514</name>
    <dbReference type="NCBI Taxonomy" id="1177930"/>
    <lineage>
        <taxon>Bacteria</taxon>
        <taxon>Pseudomonadati</taxon>
        <taxon>Pseudomonadota</taxon>
        <taxon>Alphaproteobacteria</taxon>
        <taxon>Rhodospirillales</taxon>
        <taxon>Thalassospiraceae</taxon>
        <taxon>Thalassospira</taxon>
    </lineage>
</organism>
<dbReference type="GO" id="GO:0032259">
    <property type="term" value="P:methylation"/>
    <property type="evidence" value="ECO:0007669"/>
    <property type="project" value="UniProtKB-KW"/>
</dbReference>
<comment type="function">
    <text evidence="8">Involved in the cellular defense against the biological effects of O6-methylguanine (O6-MeG) and O4-methylthymine (O4-MeT) in DNA. Repairs the methylated nucleobase in DNA by stoichiometrically transferring the methyl group to a cysteine residue in the enzyme. This is a suicide reaction: the enzyme is irreversibly inactivated.</text>
</comment>
<dbReference type="PANTHER" id="PTHR10815:SF5">
    <property type="entry name" value="METHYLATED-DNA--PROTEIN-CYSTEINE METHYLTRANSFERASE"/>
    <property type="match status" value="1"/>
</dbReference>
<evidence type="ECO:0000256" key="1">
    <source>
        <dbReference type="ARBA" id="ARBA00001286"/>
    </source>
</evidence>
<dbReference type="GO" id="GO:0005737">
    <property type="term" value="C:cytoplasm"/>
    <property type="evidence" value="ECO:0007669"/>
    <property type="project" value="UniProtKB-SubCell"/>
</dbReference>
<dbReference type="InterPro" id="IPR023546">
    <property type="entry name" value="MGMT"/>
</dbReference>
<dbReference type="InterPro" id="IPR001497">
    <property type="entry name" value="MethylDNA_cys_MeTrfase_AS"/>
</dbReference>
<comment type="catalytic activity">
    <reaction evidence="1 8">
        <text>a 4-O-methyl-thymidine in DNA + L-cysteinyl-[protein] = a thymidine in DNA + S-methyl-L-cysteinyl-[protein]</text>
        <dbReference type="Rhea" id="RHEA:53428"/>
        <dbReference type="Rhea" id="RHEA-COMP:10131"/>
        <dbReference type="Rhea" id="RHEA-COMP:10132"/>
        <dbReference type="Rhea" id="RHEA-COMP:13555"/>
        <dbReference type="Rhea" id="RHEA-COMP:13556"/>
        <dbReference type="ChEBI" id="CHEBI:29950"/>
        <dbReference type="ChEBI" id="CHEBI:82612"/>
        <dbReference type="ChEBI" id="CHEBI:137386"/>
        <dbReference type="ChEBI" id="CHEBI:137387"/>
        <dbReference type="EC" id="2.1.1.63"/>
    </reaction>
</comment>
<dbReference type="Pfam" id="PF01035">
    <property type="entry name" value="DNA_binding_1"/>
    <property type="match status" value="1"/>
</dbReference>
<dbReference type="PROSITE" id="PS00374">
    <property type="entry name" value="MGMT"/>
    <property type="match status" value="1"/>
</dbReference>
<dbReference type="InterPro" id="IPR008332">
    <property type="entry name" value="MethylG_MeTrfase_N"/>
</dbReference>
<dbReference type="Gene3D" id="1.10.10.10">
    <property type="entry name" value="Winged helix-like DNA-binding domain superfamily/Winged helix DNA-binding domain"/>
    <property type="match status" value="1"/>
</dbReference>
<dbReference type="EC" id="2.1.1.63" evidence="8"/>
<dbReference type="AlphaFoldDB" id="A0A853KW74"/>
<keyword evidence="2 8" id="KW-0963">Cytoplasm</keyword>
<dbReference type="InterPro" id="IPR036388">
    <property type="entry name" value="WH-like_DNA-bd_sf"/>
</dbReference>
<comment type="similarity">
    <text evidence="8">Belongs to the MGMT family.</text>
</comment>
<dbReference type="Gene3D" id="3.30.160.70">
    <property type="entry name" value="Methylated DNA-protein cysteine methyltransferase domain"/>
    <property type="match status" value="1"/>
</dbReference>
<dbReference type="PANTHER" id="PTHR10815">
    <property type="entry name" value="METHYLATED-DNA--PROTEIN-CYSTEINE METHYLTRANSFERASE"/>
    <property type="match status" value="1"/>
</dbReference>
<dbReference type="InterPro" id="IPR036631">
    <property type="entry name" value="MGMT_N_sf"/>
</dbReference>
<dbReference type="InterPro" id="IPR036217">
    <property type="entry name" value="MethylDNA_cys_MeTrfase_DNAb"/>
</dbReference>
<dbReference type="Pfam" id="PF02870">
    <property type="entry name" value="Methyltransf_1N"/>
    <property type="match status" value="1"/>
</dbReference>
<comment type="subcellular location">
    <subcellularLocation>
        <location evidence="8">Cytoplasm</location>
    </subcellularLocation>
</comment>
<proteinExistence type="inferred from homology"/>
<dbReference type="NCBIfam" id="TIGR00589">
    <property type="entry name" value="ogt"/>
    <property type="match status" value="1"/>
</dbReference>
<feature type="domain" description="Methylated-DNA-[protein]-cysteine S-methyltransferase DNA binding" evidence="9">
    <location>
        <begin position="89"/>
        <end position="168"/>
    </location>
</feature>
<dbReference type="EMBL" id="JPVZ01000013">
    <property type="protein sequence ID" value="OAZ07894.1"/>
    <property type="molecule type" value="Genomic_DNA"/>
</dbReference>
<protein>
    <recommendedName>
        <fullName evidence="8">Methylated-DNA--protein-cysteine methyltransferase</fullName>
        <ecNumber evidence="8">2.1.1.63</ecNumber>
    </recommendedName>
    <alternativeName>
        <fullName evidence="8">6-O-methylguanine-DNA methyltransferase</fullName>
        <shortName evidence="8">MGMT</shortName>
    </alternativeName>
    <alternativeName>
        <fullName evidence="8">O-6-methylguanine-DNA-alkyltransferase</fullName>
    </alternativeName>
</protein>
<reference evidence="11 12" key="1">
    <citation type="submission" date="2014-07" db="EMBL/GenBank/DDBJ databases">
        <title>Draft genome sequence of Thalassospira tepidiphila 1-1B.</title>
        <authorList>
            <person name="Lai Q."/>
            <person name="Shao Z."/>
        </authorList>
    </citation>
    <scope>NUCLEOTIDE SEQUENCE [LARGE SCALE GENOMIC DNA]</scope>
    <source>
        <strain evidence="11 12">MCCC 1A03514</strain>
    </source>
</reference>
<evidence type="ECO:0000256" key="7">
    <source>
        <dbReference type="ARBA" id="ARBA00049348"/>
    </source>
</evidence>
<dbReference type="CDD" id="cd06445">
    <property type="entry name" value="ATase"/>
    <property type="match status" value="1"/>
</dbReference>
<evidence type="ECO:0000256" key="6">
    <source>
        <dbReference type="ARBA" id="ARBA00023204"/>
    </source>
</evidence>
<dbReference type="SUPFAM" id="SSF53155">
    <property type="entry name" value="Methylated DNA-protein cysteine methyltransferase domain"/>
    <property type="match status" value="1"/>
</dbReference>
<keyword evidence="3 8" id="KW-0489">Methyltransferase</keyword>
<keyword evidence="4 8" id="KW-0808">Transferase</keyword>
<comment type="caution">
    <text evidence="11">The sequence shown here is derived from an EMBL/GenBank/DDBJ whole genome shotgun (WGS) entry which is preliminary data.</text>
</comment>
<comment type="miscellaneous">
    <text evidence="8">This enzyme catalyzes only one turnover and therefore is not strictly catalytic. According to one definition, an enzyme is a biocatalyst that acts repeatedly and over many reaction cycles.</text>
</comment>
<evidence type="ECO:0000259" key="9">
    <source>
        <dbReference type="Pfam" id="PF01035"/>
    </source>
</evidence>
<dbReference type="GO" id="GO:0003908">
    <property type="term" value="F:methylated-DNA-[protein]-cysteine S-methyltransferase activity"/>
    <property type="evidence" value="ECO:0007669"/>
    <property type="project" value="UniProtKB-UniRule"/>
</dbReference>
<accession>A0A853KW74</accession>
<evidence type="ECO:0000313" key="11">
    <source>
        <dbReference type="EMBL" id="OAZ07894.1"/>
    </source>
</evidence>